<protein>
    <recommendedName>
        <fullName evidence="7">DUF86 domain-containing protein</fullName>
    </recommendedName>
</protein>
<dbReference type="Proteomes" id="UP000185568">
    <property type="component" value="Unassembled WGS sequence"/>
</dbReference>
<dbReference type="GO" id="GO:0016787">
    <property type="term" value="F:hydrolase activity"/>
    <property type="evidence" value="ECO:0007669"/>
    <property type="project" value="UniProtKB-KW"/>
</dbReference>
<dbReference type="STRING" id="1714264.BTO30_01500"/>
<evidence type="ECO:0000256" key="2">
    <source>
        <dbReference type="ARBA" id="ARBA00022722"/>
    </source>
</evidence>
<dbReference type="AlphaFoldDB" id="A0A1Q8Q9T9"/>
<dbReference type="InterPro" id="IPR037038">
    <property type="entry name" value="HepT-like_sf"/>
</dbReference>
<accession>A0A1Q8Q9T9</accession>
<comment type="similarity">
    <text evidence="4">Belongs to the HepT RNase toxin family.</text>
</comment>
<dbReference type="GO" id="GO:0110001">
    <property type="term" value="C:toxin-antitoxin complex"/>
    <property type="evidence" value="ECO:0007669"/>
    <property type="project" value="InterPro"/>
</dbReference>
<evidence type="ECO:0000256" key="3">
    <source>
        <dbReference type="ARBA" id="ARBA00022801"/>
    </source>
</evidence>
<dbReference type="Gene3D" id="1.20.120.580">
    <property type="entry name" value="bsu32300-like"/>
    <property type="match status" value="1"/>
</dbReference>
<sequence>MAGFRNIAVHDYQTLNPAILQKIVVKHLSVFRDFTKQVKKAAKHSWPGVRAFLNMNHMHSAMIRSDNRPQKR</sequence>
<evidence type="ECO:0000313" key="6">
    <source>
        <dbReference type="Proteomes" id="UP000185568"/>
    </source>
</evidence>
<dbReference type="Pfam" id="PF01934">
    <property type="entry name" value="HepT-like"/>
    <property type="match status" value="1"/>
</dbReference>
<keyword evidence="2" id="KW-0540">Nuclease</keyword>
<evidence type="ECO:0008006" key="7">
    <source>
        <dbReference type="Google" id="ProtNLM"/>
    </source>
</evidence>
<name>A0A1Q8Q9T9_9BACI</name>
<gene>
    <name evidence="5" type="ORF">BTO30_01500</name>
</gene>
<evidence type="ECO:0000313" key="5">
    <source>
        <dbReference type="EMBL" id="OLN24116.1"/>
    </source>
</evidence>
<reference evidence="5 6" key="1">
    <citation type="submission" date="2016-12" db="EMBL/GenBank/DDBJ databases">
        <title>Domibacillus antri genome sequencing.</title>
        <authorList>
            <person name="Verma A."/>
            <person name="Krishnamurthi S."/>
        </authorList>
    </citation>
    <scope>NUCLEOTIDE SEQUENCE [LARGE SCALE GENOMIC DNA]</scope>
    <source>
        <strain evidence="5 6">XD80</strain>
    </source>
</reference>
<keyword evidence="3" id="KW-0378">Hydrolase</keyword>
<keyword evidence="6" id="KW-1185">Reference proteome</keyword>
<keyword evidence="1" id="KW-1277">Toxin-antitoxin system</keyword>
<dbReference type="InterPro" id="IPR008201">
    <property type="entry name" value="HepT-like"/>
</dbReference>
<organism evidence="5 6">
    <name type="scientific">Domibacillus antri</name>
    <dbReference type="NCBI Taxonomy" id="1714264"/>
    <lineage>
        <taxon>Bacteria</taxon>
        <taxon>Bacillati</taxon>
        <taxon>Bacillota</taxon>
        <taxon>Bacilli</taxon>
        <taxon>Bacillales</taxon>
        <taxon>Bacillaceae</taxon>
        <taxon>Domibacillus</taxon>
    </lineage>
</organism>
<evidence type="ECO:0000256" key="1">
    <source>
        <dbReference type="ARBA" id="ARBA00022649"/>
    </source>
</evidence>
<dbReference type="EMBL" id="MSDU01000003">
    <property type="protein sequence ID" value="OLN24116.1"/>
    <property type="molecule type" value="Genomic_DNA"/>
</dbReference>
<comment type="caution">
    <text evidence="5">The sequence shown here is derived from an EMBL/GenBank/DDBJ whole genome shotgun (WGS) entry which is preliminary data.</text>
</comment>
<proteinExistence type="inferred from homology"/>
<evidence type="ECO:0000256" key="4">
    <source>
        <dbReference type="ARBA" id="ARBA00024207"/>
    </source>
</evidence>
<dbReference type="GO" id="GO:0004540">
    <property type="term" value="F:RNA nuclease activity"/>
    <property type="evidence" value="ECO:0007669"/>
    <property type="project" value="InterPro"/>
</dbReference>